<dbReference type="RefSeq" id="WP_281105308.1">
    <property type="nucleotide sequence ID" value="NZ_JAOPMH010000001.1"/>
</dbReference>
<evidence type="ECO:0000313" key="2">
    <source>
        <dbReference type="Proteomes" id="UP001161916"/>
    </source>
</evidence>
<organism evidence="1 2">
    <name type="scientific">Bifidobacterium catenulatum subsp. kashiwanohense</name>
    <dbReference type="NCBI Taxonomy" id="630129"/>
    <lineage>
        <taxon>Bacteria</taxon>
        <taxon>Bacillati</taxon>
        <taxon>Actinomycetota</taxon>
        <taxon>Actinomycetes</taxon>
        <taxon>Bifidobacteriales</taxon>
        <taxon>Bifidobacteriaceae</taxon>
        <taxon>Bifidobacterium</taxon>
    </lineage>
</organism>
<name>A0AA43T246_9BIFI</name>
<gene>
    <name evidence="1" type="ORF">OB951_00565</name>
</gene>
<reference evidence="1" key="1">
    <citation type="submission" date="2022-09" db="EMBL/GenBank/DDBJ databases">
        <authorList>
            <person name="Orihara K."/>
        </authorList>
    </citation>
    <scope>NUCLEOTIDE SEQUENCE</scope>
    <source>
        <strain evidence="1">YIT 13062</strain>
    </source>
</reference>
<dbReference type="AlphaFoldDB" id="A0AA43T246"/>
<accession>A0AA43T246</accession>
<dbReference type="Proteomes" id="UP001161916">
    <property type="component" value="Unassembled WGS sequence"/>
</dbReference>
<proteinExistence type="predicted"/>
<comment type="caution">
    <text evidence="1">The sequence shown here is derived from an EMBL/GenBank/DDBJ whole genome shotgun (WGS) entry which is preliminary data.</text>
</comment>
<dbReference type="EMBL" id="JAOPMH010000001">
    <property type="protein sequence ID" value="MDH7889115.1"/>
    <property type="molecule type" value="Genomic_DNA"/>
</dbReference>
<reference evidence="1" key="2">
    <citation type="journal article" date="2023" name="Gut Microbes">
        <title>Characterization of Bifidobacterium kashiwanohense that utilizes both milk- and plant-derived oligosaccharides.</title>
        <authorList>
            <person name="Orihara K."/>
            <person name="Yahagi K."/>
            <person name="Saito Y."/>
            <person name="Watanabe Y."/>
            <person name="Sasai T."/>
            <person name="Hara T."/>
            <person name="Tsukuda N."/>
            <person name="Oki K."/>
            <person name="Fujimoto J."/>
            <person name="Matsuki T."/>
        </authorList>
    </citation>
    <scope>NUCLEOTIDE SEQUENCE</scope>
    <source>
        <strain evidence="1">YIT 13062</strain>
    </source>
</reference>
<protein>
    <submittedName>
        <fullName evidence="1">Uncharacterized protein</fullName>
    </submittedName>
</protein>
<sequence length="92" mass="10034">MLLPIALPTGSPIRNPLDDETVRGRYCDGTYVQTGLPDDGAAYDTWLAEHDRIVALNALQGLSGKIETNHTRKDIINLLKADISALEMGSKK</sequence>
<evidence type="ECO:0000313" key="1">
    <source>
        <dbReference type="EMBL" id="MDH7889115.1"/>
    </source>
</evidence>